<evidence type="ECO:0000313" key="3">
    <source>
        <dbReference type="EMBL" id="MBL3674612.1"/>
    </source>
</evidence>
<organism evidence="3 4">
    <name type="scientific">Paracoccus aerius</name>
    <dbReference type="NCBI Taxonomy" id="1915382"/>
    <lineage>
        <taxon>Bacteria</taxon>
        <taxon>Pseudomonadati</taxon>
        <taxon>Pseudomonadota</taxon>
        <taxon>Alphaproteobacteria</taxon>
        <taxon>Rhodobacterales</taxon>
        <taxon>Paracoccaceae</taxon>
        <taxon>Paracoccus</taxon>
    </lineage>
</organism>
<evidence type="ECO:0008006" key="5">
    <source>
        <dbReference type="Google" id="ProtNLM"/>
    </source>
</evidence>
<evidence type="ECO:0000313" key="4">
    <source>
        <dbReference type="Proteomes" id="UP000644749"/>
    </source>
</evidence>
<sequence>MSHNDNNPQRSARRHVPALTAIAIVLIAAFVAFIVFRPGTDEQNAGISTTPPPEGTPLTNAEGTDGTAPPLVSPEGTPQLEEGEARGTEAAPVAVGEPADQ</sequence>
<keyword evidence="2" id="KW-0812">Transmembrane</keyword>
<accession>A0ABS1S7A1</accession>
<dbReference type="Proteomes" id="UP000644749">
    <property type="component" value="Unassembled WGS sequence"/>
</dbReference>
<feature type="region of interest" description="Disordered" evidence="1">
    <location>
        <begin position="41"/>
        <end position="101"/>
    </location>
</feature>
<feature type="transmembrane region" description="Helical" evidence="2">
    <location>
        <begin position="16"/>
        <end position="36"/>
    </location>
</feature>
<name>A0ABS1S7A1_9RHOB</name>
<reference evidence="3 4" key="1">
    <citation type="submission" date="2021-01" db="EMBL/GenBank/DDBJ databases">
        <title>011410 draft genome.</title>
        <authorList>
            <person name="Lang L."/>
        </authorList>
    </citation>
    <scope>NUCLEOTIDE SEQUENCE [LARGE SCALE GENOMIC DNA]</scope>
    <source>
        <strain evidence="3 4">KCTC 42845</strain>
    </source>
</reference>
<comment type="caution">
    <text evidence="3">The sequence shown here is derived from an EMBL/GenBank/DDBJ whole genome shotgun (WGS) entry which is preliminary data.</text>
</comment>
<dbReference type="EMBL" id="JAESHT010000012">
    <property type="protein sequence ID" value="MBL3674612.1"/>
    <property type="molecule type" value="Genomic_DNA"/>
</dbReference>
<protein>
    <recommendedName>
        <fullName evidence="5">SPOR domain-containing protein</fullName>
    </recommendedName>
</protein>
<keyword evidence="2" id="KW-1133">Transmembrane helix</keyword>
<keyword evidence="4" id="KW-1185">Reference proteome</keyword>
<keyword evidence="2" id="KW-0472">Membrane</keyword>
<evidence type="ECO:0000256" key="2">
    <source>
        <dbReference type="SAM" id="Phobius"/>
    </source>
</evidence>
<evidence type="ECO:0000256" key="1">
    <source>
        <dbReference type="SAM" id="MobiDB-lite"/>
    </source>
</evidence>
<dbReference type="RefSeq" id="WP_167622681.1">
    <property type="nucleotide sequence ID" value="NZ_BNCL01000011.1"/>
</dbReference>
<proteinExistence type="predicted"/>
<gene>
    <name evidence="3" type="ORF">JL111_14070</name>
</gene>